<sequence length="187" mass="19801">MTRYLFKATLILSRSYCRLSANGIEAMGPARAACMRGQSRLSSGAPRKHAQKGNHKAQYVATAQRDRLTPPSLILTALAEAVRRSPWPHPPLMRAVQRIAAPAPSHVWQRAIAERTCAWTVSARTAIAVKLNVGWMGGGLDGRVIPSAADFSDSSPGGVGANDADLSRRTHAPAGLDVGAPTSLANS</sequence>
<dbReference type="AlphaFoldDB" id="A0A2H3JKX7"/>
<dbReference type="Proteomes" id="UP000218811">
    <property type="component" value="Unassembled WGS sequence"/>
</dbReference>
<feature type="region of interest" description="Disordered" evidence="1">
    <location>
        <begin position="149"/>
        <end position="187"/>
    </location>
</feature>
<keyword evidence="3" id="KW-1185">Reference proteome</keyword>
<dbReference type="EMBL" id="KB467998">
    <property type="protein sequence ID" value="PCH39439.1"/>
    <property type="molecule type" value="Genomic_DNA"/>
</dbReference>
<accession>A0A2H3JKX7</accession>
<organism evidence="2 3">
    <name type="scientific">Wolfiporia cocos (strain MD-104)</name>
    <name type="common">Brown rot fungus</name>
    <dbReference type="NCBI Taxonomy" id="742152"/>
    <lineage>
        <taxon>Eukaryota</taxon>
        <taxon>Fungi</taxon>
        <taxon>Dikarya</taxon>
        <taxon>Basidiomycota</taxon>
        <taxon>Agaricomycotina</taxon>
        <taxon>Agaricomycetes</taxon>
        <taxon>Polyporales</taxon>
        <taxon>Phaeolaceae</taxon>
        <taxon>Wolfiporia</taxon>
    </lineage>
</organism>
<evidence type="ECO:0000313" key="3">
    <source>
        <dbReference type="Proteomes" id="UP000218811"/>
    </source>
</evidence>
<evidence type="ECO:0000256" key="1">
    <source>
        <dbReference type="SAM" id="MobiDB-lite"/>
    </source>
</evidence>
<gene>
    <name evidence="2" type="ORF">WOLCODRAFT_159008</name>
</gene>
<reference evidence="2 3" key="1">
    <citation type="journal article" date="2012" name="Science">
        <title>The Paleozoic origin of enzymatic lignin decomposition reconstructed from 31 fungal genomes.</title>
        <authorList>
            <person name="Floudas D."/>
            <person name="Binder M."/>
            <person name="Riley R."/>
            <person name="Barry K."/>
            <person name="Blanchette R.A."/>
            <person name="Henrissat B."/>
            <person name="Martinez A.T."/>
            <person name="Otillar R."/>
            <person name="Spatafora J.W."/>
            <person name="Yadav J.S."/>
            <person name="Aerts A."/>
            <person name="Benoit I."/>
            <person name="Boyd A."/>
            <person name="Carlson A."/>
            <person name="Copeland A."/>
            <person name="Coutinho P.M."/>
            <person name="de Vries R.P."/>
            <person name="Ferreira P."/>
            <person name="Findley K."/>
            <person name="Foster B."/>
            <person name="Gaskell J."/>
            <person name="Glotzer D."/>
            <person name="Gorecki P."/>
            <person name="Heitman J."/>
            <person name="Hesse C."/>
            <person name="Hori C."/>
            <person name="Igarashi K."/>
            <person name="Jurgens J.A."/>
            <person name="Kallen N."/>
            <person name="Kersten P."/>
            <person name="Kohler A."/>
            <person name="Kuees U."/>
            <person name="Kumar T.K.A."/>
            <person name="Kuo A."/>
            <person name="LaButti K."/>
            <person name="Larrondo L.F."/>
            <person name="Lindquist E."/>
            <person name="Ling A."/>
            <person name="Lombard V."/>
            <person name="Lucas S."/>
            <person name="Lundell T."/>
            <person name="Martin R."/>
            <person name="McLaughlin D.J."/>
            <person name="Morgenstern I."/>
            <person name="Morin E."/>
            <person name="Murat C."/>
            <person name="Nagy L.G."/>
            <person name="Nolan M."/>
            <person name="Ohm R.A."/>
            <person name="Patyshakuliyeva A."/>
            <person name="Rokas A."/>
            <person name="Ruiz-Duenas F.J."/>
            <person name="Sabat G."/>
            <person name="Salamov A."/>
            <person name="Samejima M."/>
            <person name="Schmutz J."/>
            <person name="Slot J.C."/>
            <person name="St John F."/>
            <person name="Stenlid J."/>
            <person name="Sun H."/>
            <person name="Sun S."/>
            <person name="Syed K."/>
            <person name="Tsang A."/>
            <person name="Wiebenga A."/>
            <person name="Young D."/>
            <person name="Pisabarro A."/>
            <person name="Eastwood D.C."/>
            <person name="Martin F."/>
            <person name="Cullen D."/>
            <person name="Grigoriev I.V."/>
            <person name="Hibbett D.S."/>
        </authorList>
    </citation>
    <scope>NUCLEOTIDE SEQUENCE [LARGE SCALE GENOMIC DNA]</scope>
    <source>
        <strain evidence="2 3">MD-104</strain>
    </source>
</reference>
<evidence type="ECO:0000313" key="2">
    <source>
        <dbReference type="EMBL" id="PCH39439.1"/>
    </source>
</evidence>
<protein>
    <submittedName>
        <fullName evidence="2">Uncharacterized protein</fullName>
    </submittedName>
</protein>
<name>A0A2H3JKX7_WOLCO</name>
<proteinExistence type="predicted"/>